<evidence type="ECO:0000313" key="9">
    <source>
        <dbReference type="Proteomes" id="UP001370490"/>
    </source>
</evidence>
<dbReference type="InterPro" id="IPR001487">
    <property type="entry name" value="Bromodomain"/>
</dbReference>
<feature type="region of interest" description="Disordered" evidence="5">
    <location>
        <begin position="404"/>
        <end position="509"/>
    </location>
</feature>
<dbReference type="EMBL" id="JBAMMX010000018">
    <property type="protein sequence ID" value="KAK6923230.1"/>
    <property type="molecule type" value="Genomic_DNA"/>
</dbReference>
<dbReference type="Pfam" id="PF17035">
    <property type="entry name" value="BET"/>
    <property type="match status" value="1"/>
</dbReference>
<feature type="domain" description="Bromo" evidence="6">
    <location>
        <begin position="180"/>
        <end position="252"/>
    </location>
</feature>
<dbReference type="SMART" id="SM00297">
    <property type="entry name" value="BROMO"/>
    <property type="match status" value="1"/>
</dbReference>
<dbReference type="Pfam" id="PF00439">
    <property type="entry name" value="Bromodomain"/>
    <property type="match status" value="1"/>
</dbReference>
<evidence type="ECO:0000256" key="5">
    <source>
        <dbReference type="SAM" id="MobiDB-lite"/>
    </source>
</evidence>
<evidence type="ECO:0000259" key="7">
    <source>
        <dbReference type="PROSITE" id="PS51525"/>
    </source>
</evidence>
<gene>
    <name evidence="8" type="ORF">RJ641_011534</name>
</gene>
<feature type="domain" description="NET" evidence="7">
    <location>
        <begin position="322"/>
        <end position="403"/>
    </location>
</feature>
<keyword evidence="3" id="KW-0804">Transcription</keyword>
<feature type="region of interest" description="Disordered" evidence="5">
    <location>
        <begin position="25"/>
        <end position="61"/>
    </location>
</feature>
<proteinExistence type="predicted"/>
<organism evidence="8 9">
    <name type="scientific">Dillenia turbinata</name>
    <dbReference type="NCBI Taxonomy" id="194707"/>
    <lineage>
        <taxon>Eukaryota</taxon>
        <taxon>Viridiplantae</taxon>
        <taxon>Streptophyta</taxon>
        <taxon>Embryophyta</taxon>
        <taxon>Tracheophyta</taxon>
        <taxon>Spermatophyta</taxon>
        <taxon>Magnoliopsida</taxon>
        <taxon>eudicotyledons</taxon>
        <taxon>Gunneridae</taxon>
        <taxon>Pentapetalae</taxon>
        <taxon>Dilleniales</taxon>
        <taxon>Dilleniaceae</taxon>
        <taxon>Dillenia</taxon>
    </lineage>
</organism>
<dbReference type="InterPro" id="IPR027353">
    <property type="entry name" value="NET_dom"/>
</dbReference>
<dbReference type="PROSITE" id="PS51525">
    <property type="entry name" value="NET"/>
    <property type="match status" value="1"/>
</dbReference>
<reference evidence="8 9" key="1">
    <citation type="submission" date="2023-12" db="EMBL/GenBank/DDBJ databases">
        <title>A high-quality genome assembly for Dillenia turbinata (Dilleniales).</title>
        <authorList>
            <person name="Chanderbali A."/>
        </authorList>
    </citation>
    <scope>NUCLEOTIDE SEQUENCE [LARGE SCALE GENOMIC DNA]</scope>
    <source>
        <strain evidence="8">LSX21</strain>
        <tissue evidence="8">Leaf</tissue>
    </source>
</reference>
<feature type="compositionally biased region" description="Low complexity" evidence="5">
    <location>
        <begin position="33"/>
        <end position="42"/>
    </location>
</feature>
<dbReference type="PROSITE" id="PS50014">
    <property type="entry name" value="BROMODOMAIN_2"/>
    <property type="match status" value="1"/>
</dbReference>
<dbReference type="Gene3D" id="1.20.1270.220">
    <property type="match status" value="1"/>
</dbReference>
<dbReference type="Proteomes" id="UP001370490">
    <property type="component" value="Unassembled WGS sequence"/>
</dbReference>
<feature type="compositionally biased region" description="Polar residues" evidence="5">
    <location>
        <begin position="496"/>
        <end position="509"/>
    </location>
</feature>
<dbReference type="InterPro" id="IPR038336">
    <property type="entry name" value="NET_sf"/>
</dbReference>
<dbReference type="CDD" id="cd05506">
    <property type="entry name" value="Bromo_plant1"/>
    <property type="match status" value="1"/>
</dbReference>
<evidence type="ECO:0000256" key="4">
    <source>
        <dbReference type="PROSITE-ProRule" id="PRU00035"/>
    </source>
</evidence>
<evidence type="ECO:0000256" key="3">
    <source>
        <dbReference type="ARBA" id="ARBA00023163"/>
    </source>
</evidence>
<feature type="compositionally biased region" description="Polar residues" evidence="5">
    <location>
        <begin position="43"/>
        <end position="61"/>
    </location>
</feature>
<sequence length="509" mass="57702">MASAVLHARNEPHWVEPKVYMRNYSNPPHPPHHNYNPNPSSSLQTLNSNPNTKPASGFNESSSLQKVSVRNGYVRFNVRACSTGELIELKKRLMLELDQVQDLKNRIELRELELRSSCNLVSVSNALIGKKKTAKVSGVKRAFTARDSKREAVFSVAAADTAKIVLTMMRKCKQILTKIMKHKHAWVFNTPVDVVKLGLHDYFRIIKNPMDLGTVRSKLEKKSYSSPVDFASDVRLTFDNAMLYNPKGQDVHHMAETLLSQFNELFDPAHKKFEKEHQKAKTAYESRREMILEEARKPIWAPSTLVPKTEGGMQKLGKLPKPKSRDLNKREMTYEEKVKLGESLQSLPAEKLFQLVQIVRKRNGYSAEEDDEIELDIETVDTNTLWKLDRFVCNYKKMENKNKKQGLIHNRNAAEKIQKSPREVREVFESEDKSQREETAEEIDIGEDLPMTHFAPVEIEKDVESGGSSSSSGGSSSGSHSRSSRSDSDDEDADSVQSPLFKSNDAPST</sequence>
<dbReference type="PANTHER" id="PTHR45926">
    <property type="entry name" value="OSJNBA0053K19.4 PROTEIN"/>
    <property type="match status" value="1"/>
</dbReference>
<dbReference type="InterPro" id="IPR036427">
    <property type="entry name" value="Bromodomain-like_sf"/>
</dbReference>
<dbReference type="PRINTS" id="PR00503">
    <property type="entry name" value="BROMODOMAIN"/>
</dbReference>
<evidence type="ECO:0000256" key="1">
    <source>
        <dbReference type="ARBA" id="ARBA00023015"/>
    </source>
</evidence>
<comment type="caution">
    <text evidence="8">The sequence shown here is derived from an EMBL/GenBank/DDBJ whole genome shotgun (WGS) entry which is preliminary data.</text>
</comment>
<name>A0AAN8UWD4_9MAGN</name>
<protein>
    <submittedName>
        <fullName evidence="8">NET domain</fullName>
    </submittedName>
</protein>
<keyword evidence="9" id="KW-1185">Reference proteome</keyword>
<evidence type="ECO:0000256" key="2">
    <source>
        <dbReference type="ARBA" id="ARBA00023117"/>
    </source>
</evidence>
<dbReference type="AlphaFoldDB" id="A0AAN8UWD4"/>
<keyword evidence="1" id="KW-0805">Transcription regulation</keyword>
<evidence type="ECO:0000259" key="6">
    <source>
        <dbReference type="PROSITE" id="PS50014"/>
    </source>
</evidence>
<dbReference type="Gene3D" id="1.20.920.10">
    <property type="entry name" value="Bromodomain-like"/>
    <property type="match status" value="1"/>
</dbReference>
<dbReference type="InterPro" id="IPR037377">
    <property type="entry name" value="GTE_bromo"/>
</dbReference>
<feature type="compositionally biased region" description="Low complexity" evidence="5">
    <location>
        <begin position="465"/>
        <end position="481"/>
    </location>
</feature>
<keyword evidence="2 4" id="KW-0103">Bromodomain</keyword>
<evidence type="ECO:0000313" key="8">
    <source>
        <dbReference type="EMBL" id="KAK6923230.1"/>
    </source>
</evidence>
<accession>A0AAN8UWD4</accession>
<dbReference type="SUPFAM" id="SSF47370">
    <property type="entry name" value="Bromodomain"/>
    <property type="match status" value="1"/>
</dbReference>
<feature type="compositionally biased region" description="Basic and acidic residues" evidence="5">
    <location>
        <begin position="412"/>
        <end position="438"/>
    </location>
</feature>